<keyword evidence="1" id="KW-1133">Transmembrane helix</keyword>
<name>A0A498CBH8_9MICO</name>
<evidence type="ECO:0000313" key="2">
    <source>
        <dbReference type="EMBL" id="RLK49698.1"/>
    </source>
</evidence>
<accession>A0A498CBH8</accession>
<dbReference type="EMBL" id="RCDB01000002">
    <property type="protein sequence ID" value="RLK49698.1"/>
    <property type="molecule type" value="Genomic_DNA"/>
</dbReference>
<dbReference type="Proteomes" id="UP000273158">
    <property type="component" value="Unassembled WGS sequence"/>
</dbReference>
<feature type="transmembrane region" description="Helical" evidence="1">
    <location>
        <begin position="20"/>
        <end position="41"/>
    </location>
</feature>
<dbReference type="OrthoDB" id="5032818at2"/>
<sequence>MLLKIDPVRARRDDDGSVLVSVLIIMLVLTVGALVLSSIVVNTTGMLAGSRGTVQSRAAADAGLSDTIARAQRGEDVCTNSTYSSTSPKYTVSVMCDSGTVTFRAIGSGDGVGRTVTEAIYARNSTPRKLAGALVSAAGALNVSSLLVTAPAIDGDVVLNTGNFDCNNSMDISGDLIIRNGYAKLSNACNIRGDLIVSGSVQIDNNAVGVGGDVYTGGTFGLTTGATIKGNVYAVGDVTISSGGKIDKSVTTRGKFTMDGSSSRIKGSVWAAGALSVQNTFIDGNVISSSTNNAYVWNSTLGALRVAGPIVKIQQSTVTHDVISASTSTSEIQAGVTIGGNLTLAGGRTGQPPTVAGTTTLNATGVVAPAAPTISPPWQMDASAFEWIDLGYNSSAWGSYAYKTTPSCDFQGSWNQAHKDTINAYTTPTVVDMRGCANGKVNLYQATFNLKTDIVFLVGEAEAQDLTVTSADGNPHAFHIISPDNTADKASTCTNSSWKINIYHVTMSDKISGIAYSPCTVAVGSGGGGRWNGQVYAGKITWSGNGAQMQLDYREVSVPGMVVSVGGGGGAATPSVIGSLVSLGDV</sequence>
<protein>
    <submittedName>
        <fullName evidence="2">Uncharacterized protein</fullName>
    </submittedName>
</protein>
<dbReference type="AlphaFoldDB" id="A0A498CBH8"/>
<dbReference type="RefSeq" id="WP_121059147.1">
    <property type="nucleotide sequence ID" value="NZ_RCDB01000002.1"/>
</dbReference>
<gene>
    <name evidence="2" type="ORF">C7474_1859</name>
</gene>
<evidence type="ECO:0000256" key="1">
    <source>
        <dbReference type="SAM" id="Phobius"/>
    </source>
</evidence>
<evidence type="ECO:0000313" key="3">
    <source>
        <dbReference type="Proteomes" id="UP000273158"/>
    </source>
</evidence>
<keyword evidence="1" id="KW-0812">Transmembrane</keyword>
<keyword evidence="1" id="KW-0472">Membrane</keyword>
<reference evidence="2 3" key="1">
    <citation type="journal article" date="2015" name="Stand. Genomic Sci.">
        <title>Genomic Encyclopedia of Bacterial and Archaeal Type Strains, Phase III: the genomes of soil and plant-associated and newly described type strains.</title>
        <authorList>
            <person name="Whitman W.B."/>
            <person name="Woyke T."/>
            <person name="Klenk H.P."/>
            <person name="Zhou Y."/>
            <person name="Lilburn T.G."/>
            <person name="Beck B.J."/>
            <person name="De Vos P."/>
            <person name="Vandamme P."/>
            <person name="Eisen J.A."/>
            <person name="Garrity G."/>
            <person name="Hugenholtz P."/>
            <person name="Kyrpides N.C."/>
        </authorList>
    </citation>
    <scope>NUCLEOTIDE SEQUENCE [LARGE SCALE GENOMIC DNA]</scope>
    <source>
        <strain evidence="2 3">S2T63</strain>
    </source>
</reference>
<keyword evidence="3" id="KW-1185">Reference proteome</keyword>
<comment type="caution">
    <text evidence="2">The sequence shown here is derived from an EMBL/GenBank/DDBJ whole genome shotgun (WGS) entry which is preliminary data.</text>
</comment>
<proteinExistence type="predicted"/>
<organism evidence="2 3">
    <name type="scientific">Microbacterium telephonicum</name>
    <dbReference type="NCBI Taxonomy" id="1714841"/>
    <lineage>
        <taxon>Bacteria</taxon>
        <taxon>Bacillati</taxon>
        <taxon>Actinomycetota</taxon>
        <taxon>Actinomycetes</taxon>
        <taxon>Micrococcales</taxon>
        <taxon>Microbacteriaceae</taxon>
        <taxon>Microbacterium</taxon>
    </lineage>
</organism>